<evidence type="ECO:0000256" key="1">
    <source>
        <dbReference type="SAM" id="MobiDB-lite"/>
    </source>
</evidence>
<feature type="compositionally biased region" description="Polar residues" evidence="1">
    <location>
        <begin position="44"/>
        <end position="66"/>
    </location>
</feature>
<feature type="region of interest" description="Disordered" evidence="1">
    <location>
        <begin position="1"/>
        <end position="81"/>
    </location>
</feature>
<reference evidence="2" key="1">
    <citation type="submission" date="2020-07" db="EMBL/GenBank/DDBJ databases">
        <authorList>
            <person name="Lin J."/>
        </authorList>
    </citation>
    <scope>NUCLEOTIDE SEQUENCE</scope>
</reference>
<evidence type="ECO:0000313" key="2">
    <source>
        <dbReference type="EMBL" id="CAD1845774.1"/>
    </source>
</evidence>
<dbReference type="AlphaFoldDB" id="A0A6V7QRG3"/>
<accession>A0A6V7QRG3</accession>
<feature type="compositionally biased region" description="Low complexity" evidence="1">
    <location>
        <begin position="68"/>
        <end position="81"/>
    </location>
</feature>
<dbReference type="EMBL" id="CAJEUB010000005">
    <property type="protein sequence ID" value="CAD1845774.1"/>
    <property type="molecule type" value="Genomic_DNA"/>
</dbReference>
<name>A0A6V7QRG3_ANACO</name>
<protein>
    <submittedName>
        <fullName evidence="2">Uncharacterized protein</fullName>
    </submittedName>
</protein>
<organism evidence="2">
    <name type="scientific">Ananas comosus var. bracteatus</name>
    <name type="common">red pineapple</name>
    <dbReference type="NCBI Taxonomy" id="296719"/>
    <lineage>
        <taxon>Eukaryota</taxon>
        <taxon>Viridiplantae</taxon>
        <taxon>Streptophyta</taxon>
        <taxon>Embryophyta</taxon>
        <taxon>Tracheophyta</taxon>
        <taxon>Spermatophyta</taxon>
        <taxon>Magnoliopsida</taxon>
        <taxon>Liliopsida</taxon>
        <taxon>Poales</taxon>
        <taxon>Bromeliaceae</taxon>
        <taxon>Bromelioideae</taxon>
        <taxon>Ananas</taxon>
    </lineage>
</organism>
<gene>
    <name evidence="2" type="ORF">CB5_LOCUS28985</name>
</gene>
<sequence>MQHHAHNRLGSFGGGGGATPSPPSSPRIHRRQAKLGGGGATLLRIQQQRPPDTPRLSPTLSSQHFPNPTLLRSLSFPSSTTPSPILKRAIARRRSSRAVAVAVAAAGAASSDPVMDAKPMQGERMLVDLFL</sequence>
<proteinExistence type="predicted"/>